<dbReference type="InterPro" id="IPR029044">
    <property type="entry name" value="Nucleotide-diphossugar_trans"/>
</dbReference>
<dbReference type="Gene3D" id="3.90.550.10">
    <property type="entry name" value="Spore Coat Polysaccharide Biosynthesis Protein SpsA, Chain A"/>
    <property type="match status" value="1"/>
</dbReference>
<dbReference type="Proteomes" id="UP000031275">
    <property type="component" value="Unassembled WGS sequence"/>
</dbReference>
<sequence length="295" mass="34460">MEISPKISLLIAHYNSGVYFEKAFESLLRQSELAWEAIIVDDASTDGSLDLVKSLIKEDPRFKLFENKTNLETASTLKKAIELSSAPLFARLDPDDTLEPHALEKSIRAHEKYQKVGLVYSNHLVCDENLKIKWVHQAKPVDDLTSENSFLYDNEISQFASFKRAFYDRTSGVDTFNKRAEDVDMYLKMCEVAPVFHLNETLYNYRIRPGSRRQFDNADRAKFWYWVALIKMAERRNLNIEDFFVKHCARRSELQAYIDREARLRKIVNGNIFFKSALSVGQKLRLFDFKKYLDN</sequence>
<protein>
    <recommendedName>
        <fullName evidence="1">Glycosyltransferase 2-like domain-containing protein</fullName>
    </recommendedName>
</protein>
<reference evidence="2 3" key="1">
    <citation type="submission" date="2014-10" db="EMBL/GenBank/DDBJ databases">
        <title>Kaistella solincola genome.</title>
        <authorList>
            <person name="Newman J.D."/>
        </authorList>
    </citation>
    <scope>NUCLEOTIDE SEQUENCE [LARGE SCALE GENOMIC DNA]</scope>
    <source>
        <strain evidence="2 3">DSM 22468</strain>
    </source>
</reference>
<dbReference type="PANTHER" id="PTHR43685">
    <property type="entry name" value="GLYCOSYLTRANSFERASE"/>
    <property type="match status" value="1"/>
</dbReference>
<dbReference type="RefSeq" id="WP_039343152.1">
    <property type="nucleotide sequence ID" value="NZ_JSYK01000003.1"/>
</dbReference>
<accession>A0ABR4ZNJ8</accession>
<evidence type="ECO:0000259" key="1">
    <source>
        <dbReference type="Pfam" id="PF00535"/>
    </source>
</evidence>
<evidence type="ECO:0000313" key="3">
    <source>
        <dbReference type="Proteomes" id="UP000031275"/>
    </source>
</evidence>
<dbReference type="InterPro" id="IPR001173">
    <property type="entry name" value="Glyco_trans_2-like"/>
</dbReference>
<evidence type="ECO:0000313" key="2">
    <source>
        <dbReference type="EMBL" id="KIA82865.1"/>
    </source>
</evidence>
<keyword evidence="3" id="KW-1185">Reference proteome</keyword>
<dbReference type="PANTHER" id="PTHR43685:SF2">
    <property type="entry name" value="GLYCOSYLTRANSFERASE 2-LIKE DOMAIN-CONTAINING PROTEIN"/>
    <property type="match status" value="1"/>
</dbReference>
<name>A0ABR4ZNJ8_9FLAO</name>
<dbReference type="EMBL" id="JSYK01000003">
    <property type="protein sequence ID" value="KIA82865.1"/>
    <property type="molecule type" value="Genomic_DNA"/>
</dbReference>
<feature type="domain" description="Glycosyltransferase 2-like" evidence="1">
    <location>
        <begin position="8"/>
        <end position="154"/>
    </location>
</feature>
<organism evidence="2 3">
    <name type="scientific">Kaistella solincola</name>
    <dbReference type="NCBI Taxonomy" id="510955"/>
    <lineage>
        <taxon>Bacteria</taxon>
        <taxon>Pseudomonadati</taxon>
        <taxon>Bacteroidota</taxon>
        <taxon>Flavobacteriia</taxon>
        <taxon>Flavobacteriales</taxon>
        <taxon>Weeksellaceae</taxon>
        <taxon>Chryseobacterium group</taxon>
        <taxon>Kaistella</taxon>
    </lineage>
</organism>
<dbReference type="InterPro" id="IPR050834">
    <property type="entry name" value="Glycosyltransf_2"/>
</dbReference>
<comment type="caution">
    <text evidence="2">The sequence shown here is derived from an EMBL/GenBank/DDBJ whole genome shotgun (WGS) entry which is preliminary data.</text>
</comment>
<dbReference type="Pfam" id="PF00535">
    <property type="entry name" value="Glycos_transf_2"/>
    <property type="match status" value="1"/>
</dbReference>
<dbReference type="SUPFAM" id="SSF53448">
    <property type="entry name" value="Nucleotide-diphospho-sugar transferases"/>
    <property type="match status" value="1"/>
</dbReference>
<gene>
    <name evidence="2" type="ORF">OA84_04630</name>
</gene>
<proteinExistence type="predicted"/>